<feature type="non-terminal residue" evidence="1">
    <location>
        <position position="62"/>
    </location>
</feature>
<keyword evidence="2" id="KW-1185">Reference proteome</keyword>
<name>A0AAD8E331_DIPPU</name>
<gene>
    <name evidence="1" type="ORF">L9F63_008081</name>
</gene>
<proteinExistence type="predicted"/>
<dbReference type="Proteomes" id="UP001233999">
    <property type="component" value="Unassembled WGS sequence"/>
</dbReference>
<reference evidence="1" key="2">
    <citation type="submission" date="2023-05" db="EMBL/GenBank/DDBJ databases">
        <authorList>
            <person name="Fouks B."/>
        </authorList>
    </citation>
    <scope>NUCLEOTIDE SEQUENCE</scope>
    <source>
        <strain evidence="1">Stay&amp;Tobe</strain>
        <tissue evidence="1">Testes</tissue>
    </source>
</reference>
<comment type="caution">
    <text evidence="1">The sequence shown here is derived from an EMBL/GenBank/DDBJ whole genome shotgun (WGS) entry which is preliminary data.</text>
</comment>
<accession>A0AAD8E331</accession>
<feature type="non-terminal residue" evidence="1">
    <location>
        <position position="1"/>
    </location>
</feature>
<organism evidence="1 2">
    <name type="scientific">Diploptera punctata</name>
    <name type="common">Pacific beetle cockroach</name>
    <dbReference type="NCBI Taxonomy" id="6984"/>
    <lineage>
        <taxon>Eukaryota</taxon>
        <taxon>Metazoa</taxon>
        <taxon>Ecdysozoa</taxon>
        <taxon>Arthropoda</taxon>
        <taxon>Hexapoda</taxon>
        <taxon>Insecta</taxon>
        <taxon>Pterygota</taxon>
        <taxon>Neoptera</taxon>
        <taxon>Polyneoptera</taxon>
        <taxon>Dictyoptera</taxon>
        <taxon>Blattodea</taxon>
        <taxon>Blaberoidea</taxon>
        <taxon>Blaberidae</taxon>
        <taxon>Diplopterinae</taxon>
        <taxon>Diploptera</taxon>
    </lineage>
</organism>
<evidence type="ECO:0000313" key="1">
    <source>
        <dbReference type="EMBL" id="KAJ9574767.1"/>
    </source>
</evidence>
<sequence>ALGDNRHEMLSLQDMGQFKNLDPLGFEPPTYRFTRNPIVFINYTTANRHRHQECLLNVKATR</sequence>
<dbReference type="AlphaFoldDB" id="A0AAD8E331"/>
<dbReference type="EMBL" id="JASPKZ010010264">
    <property type="protein sequence ID" value="KAJ9574767.1"/>
    <property type="molecule type" value="Genomic_DNA"/>
</dbReference>
<protein>
    <submittedName>
        <fullName evidence="1">Uncharacterized protein</fullName>
    </submittedName>
</protein>
<evidence type="ECO:0000313" key="2">
    <source>
        <dbReference type="Proteomes" id="UP001233999"/>
    </source>
</evidence>
<reference evidence="1" key="1">
    <citation type="journal article" date="2023" name="IScience">
        <title>Live-bearing cockroach genome reveals convergent evolutionary mechanisms linked to viviparity in insects and beyond.</title>
        <authorList>
            <person name="Fouks B."/>
            <person name="Harrison M.C."/>
            <person name="Mikhailova A.A."/>
            <person name="Marchal E."/>
            <person name="English S."/>
            <person name="Carruthers M."/>
            <person name="Jennings E.C."/>
            <person name="Chiamaka E.L."/>
            <person name="Frigard R.A."/>
            <person name="Pippel M."/>
            <person name="Attardo G.M."/>
            <person name="Benoit J.B."/>
            <person name="Bornberg-Bauer E."/>
            <person name="Tobe S.S."/>
        </authorList>
    </citation>
    <scope>NUCLEOTIDE SEQUENCE</scope>
    <source>
        <strain evidence="1">Stay&amp;Tobe</strain>
    </source>
</reference>